<evidence type="ECO:0000256" key="2">
    <source>
        <dbReference type="SAM" id="Phobius"/>
    </source>
</evidence>
<feature type="compositionally biased region" description="Low complexity" evidence="1">
    <location>
        <begin position="211"/>
        <end position="228"/>
    </location>
</feature>
<evidence type="ECO:0000256" key="1">
    <source>
        <dbReference type="SAM" id="MobiDB-lite"/>
    </source>
</evidence>
<evidence type="ECO:0000313" key="3">
    <source>
        <dbReference type="EnsemblMetazoa" id="GPPI036103-PA"/>
    </source>
</evidence>
<sequence length="466" mass="52209">MRKRHNKRIAAIGQDENRIESLCVSNKKRISPEKLWFRSYACKRFCEVSKTGASRLMKHHLKGSSAGKGQVFVEGLPGLPDNLTPNEDGIWLPLILTVDSQNASLFAIFPEFHNLHWDGNTVGSLHGFDKSVEAACHVLEFNDYLYLGSPFNRFLVRVKSPVPKKPMLQARINNVRYEGMEIEPSLKPRMEKTRTAPPVSQMPDLLRQYRSPSTTEKPSTTKTVKSPSMEGTRIPKEPAPIKENTPADNVAPKQEKLKAANNSALLLLFIYFTTWSVIQCLLTNSIAAVLTTIWHLQPEYAANEDSLSAANILTHVLNSISMFSDLLIVAHPLRLLHIFLPIAYGLIYAFFSIIYQFSGGRNSKGKPYIYYLIDWRHPLNSAVNTIAILLFSCCIYCVLFVIYKLRILASKHLNKFTIFPPTVQLSNTSIKNSCGNGTRPSPSSVSMVLGQTNLAFNSASVTIHKS</sequence>
<dbReference type="PANTHER" id="PTHR12242:SF46">
    <property type="entry name" value="IP08657P-RELATED"/>
    <property type="match status" value="1"/>
</dbReference>
<dbReference type="VEuPathDB" id="VectorBase:GPPI036103"/>
<dbReference type="Gene3D" id="2.120.10.30">
    <property type="entry name" value="TolB, C-terminal domain"/>
    <property type="match status" value="1"/>
</dbReference>
<feature type="transmembrane region" description="Helical" evidence="2">
    <location>
        <begin position="335"/>
        <end position="357"/>
    </location>
</feature>
<feature type="region of interest" description="Disordered" evidence="1">
    <location>
        <begin position="208"/>
        <end position="253"/>
    </location>
</feature>
<accession>A0A1B0BP39</accession>
<keyword evidence="2" id="KW-0812">Transmembrane</keyword>
<dbReference type="AlphaFoldDB" id="A0A1B0BP39"/>
<keyword evidence="2" id="KW-1133">Transmembrane helix</keyword>
<reference evidence="4" key="1">
    <citation type="submission" date="2015-01" db="EMBL/GenBank/DDBJ databases">
        <authorList>
            <person name="Aksoy S."/>
            <person name="Warren W."/>
            <person name="Wilson R.K."/>
        </authorList>
    </citation>
    <scope>NUCLEOTIDE SEQUENCE [LARGE SCALE GENOMIC DNA]</scope>
    <source>
        <strain evidence="4">IAEA</strain>
    </source>
</reference>
<dbReference type="EnsemblMetazoa" id="GPPI036103-RA">
    <property type="protein sequence ID" value="GPPI036103-PA"/>
    <property type="gene ID" value="GPPI036103"/>
</dbReference>
<protein>
    <submittedName>
        <fullName evidence="3">Uncharacterized protein</fullName>
    </submittedName>
</protein>
<feature type="transmembrane region" description="Helical" evidence="2">
    <location>
        <begin position="382"/>
        <end position="403"/>
    </location>
</feature>
<dbReference type="STRING" id="67801.A0A1B0BP39"/>
<dbReference type="InterPro" id="IPR011042">
    <property type="entry name" value="6-blade_b-propeller_TolB-like"/>
</dbReference>
<dbReference type="SUPFAM" id="SSF63829">
    <property type="entry name" value="Calcium-dependent phosphotriesterase"/>
    <property type="match status" value="1"/>
</dbReference>
<feature type="transmembrane region" description="Helical" evidence="2">
    <location>
        <begin position="308"/>
        <end position="328"/>
    </location>
</feature>
<proteinExistence type="predicted"/>
<feature type="transmembrane region" description="Helical" evidence="2">
    <location>
        <begin position="263"/>
        <end position="296"/>
    </location>
</feature>
<dbReference type="EMBL" id="JXJN01017803">
    <property type="status" value="NOT_ANNOTATED_CDS"/>
    <property type="molecule type" value="Genomic_DNA"/>
</dbReference>
<organism evidence="3 4">
    <name type="scientific">Glossina palpalis gambiensis</name>
    <dbReference type="NCBI Taxonomy" id="67801"/>
    <lineage>
        <taxon>Eukaryota</taxon>
        <taxon>Metazoa</taxon>
        <taxon>Ecdysozoa</taxon>
        <taxon>Arthropoda</taxon>
        <taxon>Hexapoda</taxon>
        <taxon>Insecta</taxon>
        <taxon>Pterygota</taxon>
        <taxon>Neoptera</taxon>
        <taxon>Endopterygota</taxon>
        <taxon>Diptera</taxon>
        <taxon>Brachycera</taxon>
        <taxon>Muscomorpha</taxon>
        <taxon>Hippoboscoidea</taxon>
        <taxon>Glossinidae</taxon>
        <taxon>Glossina</taxon>
    </lineage>
</organism>
<dbReference type="PANTHER" id="PTHR12242">
    <property type="entry name" value="OS02G0130600 PROTEIN-RELATED"/>
    <property type="match status" value="1"/>
</dbReference>
<evidence type="ECO:0000313" key="4">
    <source>
        <dbReference type="Proteomes" id="UP000092460"/>
    </source>
</evidence>
<dbReference type="Proteomes" id="UP000092460">
    <property type="component" value="Unassembled WGS sequence"/>
</dbReference>
<dbReference type="InterPro" id="IPR049352">
    <property type="entry name" value="Rost"/>
</dbReference>
<keyword evidence="4" id="KW-1185">Reference proteome</keyword>
<name>A0A1B0BP39_9MUSC</name>
<dbReference type="GO" id="GO:0016020">
    <property type="term" value="C:membrane"/>
    <property type="evidence" value="ECO:0007669"/>
    <property type="project" value="TreeGrafter"/>
</dbReference>
<reference evidence="3" key="2">
    <citation type="submission" date="2020-05" db="UniProtKB">
        <authorList>
            <consortium name="EnsemblMetazoa"/>
        </authorList>
    </citation>
    <scope>IDENTIFICATION</scope>
    <source>
        <strain evidence="3">IAEA</strain>
    </source>
</reference>
<dbReference type="Pfam" id="PF21534">
    <property type="entry name" value="Rost"/>
    <property type="match status" value="1"/>
</dbReference>
<keyword evidence="2" id="KW-0472">Membrane</keyword>